<dbReference type="Proteomes" id="UP000199203">
    <property type="component" value="Unassembled WGS sequence"/>
</dbReference>
<feature type="transmembrane region" description="Helical" evidence="1">
    <location>
        <begin position="80"/>
        <end position="102"/>
    </location>
</feature>
<organism evidence="2 3">
    <name type="scientific">Epilithonimonas hungarica</name>
    <dbReference type="NCBI Taxonomy" id="454006"/>
    <lineage>
        <taxon>Bacteria</taxon>
        <taxon>Pseudomonadati</taxon>
        <taxon>Bacteroidota</taxon>
        <taxon>Flavobacteriia</taxon>
        <taxon>Flavobacteriales</taxon>
        <taxon>Weeksellaceae</taxon>
        <taxon>Chryseobacterium group</taxon>
        <taxon>Epilithonimonas</taxon>
    </lineage>
</organism>
<evidence type="ECO:0000313" key="2">
    <source>
        <dbReference type="EMBL" id="SDF14059.1"/>
    </source>
</evidence>
<reference evidence="3" key="1">
    <citation type="submission" date="2016-10" db="EMBL/GenBank/DDBJ databases">
        <authorList>
            <person name="Varghese N."/>
            <person name="Submissions S."/>
        </authorList>
    </citation>
    <scope>NUCLEOTIDE SEQUENCE [LARGE SCALE GENOMIC DNA]</scope>
    <source>
        <strain evidence="3">DSM 19684</strain>
    </source>
</reference>
<keyword evidence="1" id="KW-0472">Membrane</keyword>
<feature type="transmembrane region" description="Helical" evidence="1">
    <location>
        <begin position="47"/>
        <end position="68"/>
    </location>
</feature>
<keyword evidence="1" id="KW-0812">Transmembrane</keyword>
<dbReference type="OrthoDB" id="1024052at2"/>
<protein>
    <submittedName>
        <fullName evidence="2">Uncharacterized protein</fullName>
    </submittedName>
</protein>
<dbReference type="InterPro" id="IPR035177">
    <property type="entry name" value="TssN"/>
</dbReference>
<dbReference type="EMBL" id="FNBH01000001">
    <property type="protein sequence ID" value="SDF14059.1"/>
    <property type="molecule type" value="Genomic_DNA"/>
</dbReference>
<dbReference type="AlphaFoldDB" id="A0A1G7IP29"/>
<accession>A0A1G7IP29</accession>
<feature type="transmembrane region" description="Helical" evidence="1">
    <location>
        <begin position="140"/>
        <end position="157"/>
    </location>
</feature>
<evidence type="ECO:0000313" key="3">
    <source>
        <dbReference type="Proteomes" id="UP000199203"/>
    </source>
</evidence>
<dbReference type="RefSeq" id="WP_089872091.1">
    <property type="nucleotide sequence ID" value="NZ_FNBH01000001.1"/>
</dbReference>
<dbReference type="Pfam" id="PF17555">
    <property type="entry name" value="TssN"/>
    <property type="match status" value="1"/>
</dbReference>
<evidence type="ECO:0000256" key="1">
    <source>
        <dbReference type="SAM" id="Phobius"/>
    </source>
</evidence>
<sequence length="323" mass="38436">MTQLKKYFINLFEPKILAAVIIFLAFCIILTMIFAQKVPEFKQKYKGKFYTYLFSVAFIYSIIAFLGFNKLFQDNNLYEFVFYQICSLVIGILHCSMYRTYFQKFGQKNNGTEYLFALVTIMYSAIPFIVIFTFLNGIDFSFLMLGHFIVFFIPTFLNDTFNKAMSIPPKIYKTWQFPENYKELAGVSDEEMRDLVVFTFLMDKDRHAKKYSVYRAKGPTRVDFGRLFYNFVIDYNERHTEDQIEVEGPNGLYSWVFFLQPKWYESTKYIDPDYTLYMNGIEENSVIFCMRSDELKIAQNKEGNEVPDFEYNKEKDDERVLTE</sequence>
<keyword evidence="1" id="KW-1133">Transmembrane helix</keyword>
<gene>
    <name evidence="2" type="ORF">SAMN05421825_1136</name>
</gene>
<name>A0A1G7IP29_9FLAO</name>
<feature type="transmembrane region" description="Helical" evidence="1">
    <location>
        <begin position="16"/>
        <end position="35"/>
    </location>
</feature>
<feature type="transmembrane region" description="Helical" evidence="1">
    <location>
        <begin position="114"/>
        <end position="134"/>
    </location>
</feature>
<proteinExistence type="predicted"/>
<keyword evidence="3" id="KW-1185">Reference proteome</keyword>
<dbReference type="STRING" id="454006.SAMN05421825_1136"/>